<proteinExistence type="predicted"/>
<evidence type="ECO:0000313" key="2">
    <source>
        <dbReference type="Proteomes" id="UP000308730"/>
    </source>
</evidence>
<organism evidence="1 2">
    <name type="scientific">Antrodiella citrinella</name>
    <dbReference type="NCBI Taxonomy" id="2447956"/>
    <lineage>
        <taxon>Eukaryota</taxon>
        <taxon>Fungi</taxon>
        <taxon>Dikarya</taxon>
        <taxon>Basidiomycota</taxon>
        <taxon>Agaricomycotina</taxon>
        <taxon>Agaricomycetes</taxon>
        <taxon>Polyporales</taxon>
        <taxon>Steccherinaceae</taxon>
        <taxon>Antrodiella</taxon>
    </lineage>
</organism>
<comment type="caution">
    <text evidence="1">The sequence shown here is derived from an EMBL/GenBank/DDBJ whole genome shotgun (WGS) entry which is preliminary data.</text>
</comment>
<sequence>MDRYEEDEVVSYYTDDKYWDDRRPPSEYQHERVVVLRKLISCGIPSILWGEDAEEFAFNCNVSAARLDQHILVPDDRLYTAVACIREHFPQYYPTTDFNPDYAEIDWRPLAGINPLPCAVRLKHSSYYGLDVRESDQFQPLDLEPPFDALNAGILVPKYGTFIEGLVEIYMSPPTGSDPAHGQGATKHRTMLDELFDCRIQGPDHDYEPDPNGWRGKEPDVLLPIEKEIIGELRTEKEIWFMTHLAEEYEVCF</sequence>
<name>A0A4S4MWG1_9APHY</name>
<dbReference type="OrthoDB" id="2730545at2759"/>
<protein>
    <submittedName>
        <fullName evidence="1">Uncharacterized protein</fullName>
    </submittedName>
</protein>
<keyword evidence="2" id="KW-1185">Reference proteome</keyword>
<reference evidence="1 2" key="1">
    <citation type="submission" date="2019-02" db="EMBL/GenBank/DDBJ databases">
        <title>Genome sequencing of the rare red list fungi Antrodiella citrinella (Flaviporus citrinellus).</title>
        <authorList>
            <person name="Buettner E."/>
            <person name="Kellner H."/>
        </authorList>
    </citation>
    <scope>NUCLEOTIDE SEQUENCE [LARGE SCALE GENOMIC DNA]</scope>
    <source>
        <strain evidence="1 2">DSM 108506</strain>
    </source>
</reference>
<evidence type="ECO:0000313" key="1">
    <source>
        <dbReference type="EMBL" id="THH27730.1"/>
    </source>
</evidence>
<accession>A0A4S4MWG1</accession>
<dbReference type="AlphaFoldDB" id="A0A4S4MWG1"/>
<gene>
    <name evidence="1" type="ORF">EUX98_g6455</name>
</gene>
<dbReference type="Proteomes" id="UP000308730">
    <property type="component" value="Unassembled WGS sequence"/>
</dbReference>
<dbReference type="EMBL" id="SGPM01000229">
    <property type="protein sequence ID" value="THH27730.1"/>
    <property type="molecule type" value="Genomic_DNA"/>
</dbReference>